<proteinExistence type="predicted"/>
<comment type="caution">
    <text evidence="1">The sequence shown here is derived from an EMBL/GenBank/DDBJ whole genome shotgun (WGS) entry which is preliminary data.</text>
</comment>
<evidence type="ECO:0000313" key="2">
    <source>
        <dbReference type="Proteomes" id="UP001434883"/>
    </source>
</evidence>
<evidence type="ECO:0000313" key="1">
    <source>
        <dbReference type="EMBL" id="MEQ2200575.1"/>
    </source>
</evidence>
<dbReference type="EMBL" id="JAHRIN010026231">
    <property type="protein sequence ID" value="MEQ2200575.1"/>
    <property type="molecule type" value="Genomic_DNA"/>
</dbReference>
<reference evidence="1 2" key="1">
    <citation type="submission" date="2021-06" db="EMBL/GenBank/DDBJ databases">
        <authorList>
            <person name="Palmer J.M."/>
        </authorList>
    </citation>
    <scope>NUCLEOTIDE SEQUENCE [LARGE SCALE GENOMIC DNA]</scope>
    <source>
        <strain evidence="1 2">XC_2019</strain>
        <tissue evidence="1">Muscle</tissue>
    </source>
</reference>
<accession>A0ABV0QXJ2</accession>
<organism evidence="1 2">
    <name type="scientific">Xenoophorus captivus</name>
    <dbReference type="NCBI Taxonomy" id="1517983"/>
    <lineage>
        <taxon>Eukaryota</taxon>
        <taxon>Metazoa</taxon>
        <taxon>Chordata</taxon>
        <taxon>Craniata</taxon>
        <taxon>Vertebrata</taxon>
        <taxon>Euteleostomi</taxon>
        <taxon>Actinopterygii</taxon>
        <taxon>Neopterygii</taxon>
        <taxon>Teleostei</taxon>
        <taxon>Neoteleostei</taxon>
        <taxon>Acanthomorphata</taxon>
        <taxon>Ovalentaria</taxon>
        <taxon>Atherinomorphae</taxon>
        <taxon>Cyprinodontiformes</taxon>
        <taxon>Goodeidae</taxon>
        <taxon>Xenoophorus</taxon>
    </lineage>
</organism>
<keyword evidence="2" id="KW-1185">Reference proteome</keyword>
<name>A0ABV0QXJ2_9TELE</name>
<dbReference type="Proteomes" id="UP001434883">
    <property type="component" value="Unassembled WGS sequence"/>
</dbReference>
<gene>
    <name evidence="1" type="ORF">XENOCAPTIV_000295</name>
</gene>
<protein>
    <submittedName>
        <fullName evidence="1">Uncharacterized protein</fullName>
    </submittedName>
</protein>
<sequence length="153" mass="17115">MVNLWVSFMHPCGLYASSSELPVKTAVPVWESTNRTGPPATGGNIHTTRMNDPFFPPAWESSLIIYFTKSYREASAEEVIFCGPVRFSRKCSVLSWKSSRWGFSRDNLSSVMKAYISVQSWLNGRHNIAPKEFVMSAAHPVGLLSVLLENNTL</sequence>